<dbReference type="Proteomes" id="UP001215598">
    <property type="component" value="Unassembled WGS sequence"/>
</dbReference>
<dbReference type="SUPFAM" id="SSF52047">
    <property type="entry name" value="RNI-like"/>
    <property type="match status" value="1"/>
</dbReference>
<reference evidence="1" key="1">
    <citation type="submission" date="2023-03" db="EMBL/GenBank/DDBJ databases">
        <title>Massive genome expansion in bonnet fungi (Mycena s.s.) driven by repeated elements and novel gene families across ecological guilds.</title>
        <authorList>
            <consortium name="Lawrence Berkeley National Laboratory"/>
            <person name="Harder C.B."/>
            <person name="Miyauchi S."/>
            <person name="Viragh M."/>
            <person name="Kuo A."/>
            <person name="Thoen E."/>
            <person name="Andreopoulos B."/>
            <person name="Lu D."/>
            <person name="Skrede I."/>
            <person name="Drula E."/>
            <person name="Henrissat B."/>
            <person name="Morin E."/>
            <person name="Kohler A."/>
            <person name="Barry K."/>
            <person name="LaButti K."/>
            <person name="Morin E."/>
            <person name="Salamov A."/>
            <person name="Lipzen A."/>
            <person name="Mereny Z."/>
            <person name="Hegedus B."/>
            <person name="Baldrian P."/>
            <person name="Stursova M."/>
            <person name="Weitz H."/>
            <person name="Taylor A."/>
            <person name="Grigoriev I.V."/>
            <person name="Nagy L.G."/>
            <person name="Martin F."/>
            <person name="Kauserud H."/>
        </authorList>
    </citation>
    <scope>NUCLEOTIDE SEQUENCE</scope>
    <source>
        <strain evidence="1">CBHHK182m</strain>
    </source>
</reference>
<dbReference type="EMBL" id="JARKIB010000502">
    <property type="protein sequence ID" value="KAJ7703420.1"/>
    <property type="molecule type" value="Genomic_DNA"/>
</dbReference>
<proteinExistence type="predicted"/>
<organism evidence="1 2">
    <name type="scientific">Mycena metata</name>
    <dbReference type="NCBI Taxonomy" id="1033252"/>
    <lineage>
        <taxon>Eukaryota</taxon>
        <taxon>Fungi</taxon>
        <taxon>Dikarya</taxon>
        <taxon>Basidiomycota</taxon>
        <taxon>Agaricomycotina</taxon>
        <taxon>Agaricomycetes</taxon>
        <taxon>Agaricomycetidae</taxon>
        <taxon>Agaricales</taxon>
        <taxon>Marasmiineae</taxon>
        <taxon>Mycenaceae</taxon>
        <taxon>Mycena</taxon>
    </lineage>
</organism>
<evidence type="ECO:0000313" key="1">
    <source>
        <dbReference type="EMBL" id="KAJ7703420.1"/>
    </source>
</evidence>
<dbReference type="InterPro" id="IPR032675">
    <property type="entry name" value="LRR_dom_sf"/>
</dbReference>
<evidence type="ECO:0000313" key="2">
    <source>
        <dbReference type="Proteomes" id="UP001215598"/>
    </source>
</evidence>
<keyword evidence="2" id="KW-1185">Reference proteome</keyword>
<sequence length="490" mass="55759">MSLCDQPQELLDVIASYLPFRSDLLSLALANKLMYGIIVPEHLSEFHHVCCDARRRKLWKSLSDHPGSARILSLELLSEAPGVQRSIPQSLNASSDEELQGDCGPDCGELLAAAIAAMPRLRRFSFHQSTFTRTHNMKPVFDALRRHSTLREVEITFHDRHPGRQSFERFSAPLWEFSNLTRLSITVTRYPDVNTPRPFLEKMFAMLSTCPRLKDLRIASEMLGPHADISAFLSDKLWPDLRRLVVEGDLTFHAPEKLSSFLLRHPKLEILSLPHSYQLPLMPSLRCLELFAPGAAETVNATHLPHLEYFATADVDTPMQTNVDEILDILRALPALRGVTVAFCTPSGVEKLARTLPRLQRLTFAASPWNENRLVDRPPQNYLPSPECLAILSSFPCLTHLDTSIFIKQDEHTETVLDDLCRTLAAAPKLEYVGVDFVRAEERFHRPKWFMVLRDADEGYAGRSEMRDLRELELHDWEEVSRIIGISWVV</sequence>
<dbReference type="Gene3D" id="3.80.10.10">
    <property type="entry name" value="Ribonuclease Inhibitor"/>
    <property type="match status" value="1"/>
</dbReference>
<comment type="caution">
    <text evidence="1">The sequence shown here is derived from an EMBL/GenBank/DDBJ whole genome shotgun (WGS) entry which is preliminary data.</text>
</comment>
<dbReference type="AlphaFoldDB" id="A0AAD7E1X3"/>
<gene>
    <name evidence="1" type="ORF">B0H16DRAFT_1638788</name>
</gene>
<name>A0AAD7E1X3_9AGAR</name>
<evidence type="ECO:0008006" key="3">
    <source>
        <dbReference type="Google" id="ProtNLM"/>
    </source>
</evidence>
<protein>
    <recommendedName>
        <fullName evidence="3">F-box domain-containing protein</fullName>
    </recommendedName>
</protein>
<accession>A0AAD7E1X3</accession>